<sequence>MGLPTHEQADNNRDPSSPSSAINISFIDSTILARGEGRTFQLNILKDRHINNHYHQHIGNISPQQLYDWIKQSLHELDGKNRVVTNAQLRIFVAKHSLNERYNDQAPAMTDALIELLAQAWYQQVENMYARDRNCHFFIESGKDAETYYFCNIATQMWVRVPQLGINLRVTIDFGKHGGKNTDGWFDCEGVMGATQGVLWGMQEQPAAAFETELFHIWL</sequence>
<reference evidence="2" key="1">
    <citation type="journal article" date="2020" name="Stud. Mycol.">
        <title>101 Dothideomycetes genomes: a test case for predicting lifestyles and emergence of pathogens.</title>
        <authorList>
            <person name="Haridas S."/>
            <person name="Albert R."/>
            <person name="Binder M."/>
            <person name="Bloem J."/>
            <person name="Labutti K."/>
            <person name="Salamov A."/>
            <person name="Andreopoulos B."/>
            <person name="Baker S."/>
            <person name="Barry K."/>
            <person name="Bills G."/>
            <person name="Bluhm B."/>
            <person name="Cannon C."/>
            <person name="Castanera R."/>
            <person name="Culley D."/>
            <person name="Daum C."/>
            <person name="Ezra D."/>
            <person name="Gonzalez J."/>
            <person name="Henrissat B."/>
            <person name="Kuo A."/>
            <person name="Liang C."/>
            <person name="Lipzen A."/>
            <person name="Lutzoni F."/>
            <person name="Magnuson J."/>
            <person name="Mondo S."/>
            <person name="Nolan M."/>
            <person name="Ohm R."/>
            <person name="Pangilinan J."/>
            <person name="Park H.-J."/>
            <person name="Ramirez L."/>
            <person name="Alfaro M."/>
            <person name="Sun H."/>
            <person name="Tritt A."/>
            <person name="Yoshinaga Y."/>
            <person name="Zwiers L.-H."/>
            <person name="Turgeon B."/>
            <person name="Goodwin S."/>
            <person name="Spatafora J."/>
            <person name="Crous P."/>
            <person name="Grigoriev I."/>
        </authorList>
    </citation>
    <scope>NUCLEOTIDE SEQUENCE</scope>
    <source>
        <strain evidence="2">CBS 122367</strain>
    </source>
</reference>
<dbReference type="Proteomes" id="UP000799291">
    <property type="component" value="Unassembled WGS sequence"/>
</dbReference>
<accession>A0A6G1JF85</accession>
<evidence type="ECO:0000313" key="3">
    <source>
        <dbReference type="Proteomes" id="UP000799291"/>
    </source>
</evidence>
<name>A0A6G1JF85_9PLEO</name>
<feature type="region of interest" description="Disordered" evidence="1">
    <location>
        <begin position="1"/>
        <end position="21"/>
    </location>
</feature>
<dbReference type="EMBL" id="MU005572">
    <property type="protein sequence ID" value="KAF2689227.1"/>
    <property type="molecule type" value="Genomic_DNA"/>
</dbReference>
<dbReference type="AlphaFoldDB" id="A0A6G1JF85"/>
<evidence type="ECO:0000313" key="2">
    <source>
        <dbReference type="EMBL" id="KAF2689227.1"/>
    </source>
</evidence>
<proteinExistence type="predicted"/>
<keyword evidence="3" id="KW-1185">Reference proteome</keyword>
<organism evidence="2 3">
    <name type="scientific">Lentithecium fluviatile CBS 122367</name>
    <dbReference type="NCBI Taxonomy" id="1168545"/>
    <lineage>
        <taxon>Eukaryota</taxon>
        <taxon>Fungi</taxon>
        <taxon>Dikarya</taxon>
        <taxon>Ascomycota</taxon>
        <taxon>Pezizomycotina</taxon>
        <taxon>Dothideomycetes</taxon>
        <taxon>Pleosporomycetidae</taxon>
        <taxon>Pleosporales</taxon>
        <taxon>Massarineae</taxon>
        <taxon>Lentitheciaceae</taxon>
        <taxon>Lentithecium</taxon>
    </lineage>
</organism>
<gene>
    <name evidence="2" type="ORF">K458DRAFT_427439</name>
</gene>
<evidence type="ECO:0000256" key="1">
    <source>
        <dbReference type="SAM" id="MobiDB-lite"/>
    </source>
</evidence>
<protein>
    <submittedName>
        <fullName evidence="2">Uncharacterized protein</fullName>
    </submittedName>
</protein>